<comment type="similarity">
    <text evidence="1">Belongs to the AHA1 family.</text>
</comment>
<feature type="region of interest" description="Disordered" evidence="2">
    <location>
        <begin position="154"/>
        <end position="237"/>
    </location>
</feature>
<protein>
    <submittedName>
        <fullName evidence="4">SRPBCC domain-containing protein</fullName>
    </submittedName>
</protein>
<dbReference type="EMBL" id="JAGFBF010000001">
    <property type="protein sequence ID" value="MBO2989227.1"/>
    <property type="molecule type" value="Genomic_DNA"/>
</dbReference>
<organism evidence="4 5">
    <name type="scientific">Leucobacter tardus</name>
    <dbReference type="NCBI Taxonomy" id="501483"/>
    <lineage>
        <taxon>Bacteria</taxon>
        <taxon>Bacillati</taxon>
        <taxon>Actinomycetota</taxon>
        <taxon>Actinomycetes</taxon>
        <taxon>Micrococcales</taxon>
        <taxon>Microbacteriaceae</taxon>
        <taxon>Leucobacter</taxon>
    </lineage>
</organism>
<feature type="domain" description="Activator of Hsp90 ATPase homologue 1/2-like C-terminal" evidence="3">
    <location>
        <begin position="16"/>
        <end position="136"/>
    </location>
</feature>
<evidence type="ECO:0000259" key="3">
    <source>
        <dbReference type="Pfam" id="PF08327"/>
    </source>
</evidence>
<dbReference type="SUPFAM" id="SSF55961">
    <property type="entry name" value="Bet v1-like"/>
    <property type="match status" value="1"/>
</dbReference>
<sequence length="278" mass="29056">MVPVGPVVARCQTAQPRRVLWAYLSDPELRADWWPELHLEARLGGIVREQWSEGDASRDASGEVDVIVDGHALGFRWTEAGDPRATAVLVTLRSIGAGASLTVTETGFDMLPDPSARAAASQEGWDVLLRDLSAAVDDLDETDAVEAVAAAAAAVDAAPIDTDSTESSSAGEDADPERAEGADAEPETAELEEAVSDDDAADLEADEGAEGAVEAPSHDLERVEPDEPVELPDGEIDSESAAWAASGVSITVNGAAPGDGEDDEIDASTDFDRLLRGR</sequence>
<evidence type="ECO:0000313" key="4">
    <source>
        <dbReference type="EMBL" id="MBO2989227.1"/>
    </source>
</evidence>
<evidence type="ECO:0000256" key="1">
    <source>
        <dbReference type="ARBA" id="ARBA00006817"/>
    </source>
</evidence>
<accession>A0A939QCE9</accession>
<feature type="compositionally biased region" description="Acidic residues" evidence="2">
    <location>
        <begin position="226"/>
        <end position="237"/>
    </location>
</feature>
<feature type="region of interest" description="Disordered" evidence="2">
    <location>
        <begin position="252"/>
        <end position="278"/>
    </location>
</feature>
<feature type="compositionally biased region" description="Acidic residues" evidence="2">
    <location>
        <begin position="259"/>
        <end position="269"/>
    </location>
</feature>
<dbReference type="Proteomes" id="UP000668403">
    <property type="component" value="Unassembled WGS sequence"/>
</dbReference>
<dbReference type="RefSeq" id="WP_208237138.1">
    <property type="nucleotide sequence ID" value="NZ_BAAAQU010000001.1"/>
</dbReference>
<reference evidence="4" key="1">
    <citation type="submission" date="2021-03" db="EMBL/GenBank/DDBJ databases">
        <title>Leucobacter chromiisoli sp. nov., isolated from chromium-containing soil of chemical plant.</title>
        <authorList>
            <person name="Xu Z."/>
        </authorList>
    </citation>
    <scope>NUCLEOTIDE SEQUENCE</scope>
    <source>
        <strain evidence="4">K 70/01</strain>
    </source>
</reference>
<dbReference type="AlphaFoldDB" id="A0A939QCE9"/>
<dbReference type="Pfam" id="PF08327">
    <property type="entry name" value="AHSA1"/>
    <property type="match status" value="1"/>
</dbReference>
<dbReference type="InterPro" id="IPR013538">
    <property type="entry name" value="ASHA1/2-like_C"/>
</dbReference>
<dbReference type="InterPro" id="IPR023393">
    <property type="entry name" value="START-like_dom_sf"/>
</dbReference>
<keyword evidence="5" id="KW-1185">Reference proteome</keyword>
<feature type="compositionally biased region" description="Acidic residues" evidence="2">
    <location>
        <begin position="182"/>
        <end position="209"/>
    </location>
</feature>
<gene>
    <name evidence="4" type="ORF">J4H85_04340</name>
</gene>
<evidence type="ECO:0000313" key="5">
    <source>
        <dbReference type="Proteomes" id="UP000668403"/>
    </source>
</evidence>
<name>A0A939QCE9_9MICO</name>
<proteinExistence type="inferred from homology"/>
<dbReference type="Gene3D" id="3.30.530.20">
    <property type="match status" value="1"/>
</dbReference>
<comment type="caution">
    <text evidence="4">The sequence shown here is derived from an EMBL/GenBank/DDBJ whole genome shotgun (WGS) entry which is preliminary data.</text>
</comment>
<feature type="compositionally biased region" description="Basic and acidic residues" evidence="2">
    <location>
        <begin position="216"/>
        <end position="225"/>
    </location>
</feature>
<evidence type="ECO:0000256" key="2">
    <source>
        <dbReference type="SAM" id="MobiDB-lite"/>
    </source>
</evidence>